<feature type="region of interest" description="Disordered" evidence="1">
    <location>
        <begin position="331"/>
        <end position="374"/>
    </location>
</feature>
<keyword evidence="5" id="KW-1185">Reference proteome</keyword>
<sequence>MKGGPAEAVLGPVLIGLVFNILLSGIMIAQLYIYYTTYKGDRTWIKIFILVLYLVDTFNTVMNIIFVYDSLITHFGDLPYLEFMNWFLATDPVTTGVIAVMVQLFYAWRIHVLIRSWLLVGVVVVLSLASGAASIAETVRVYVVRDYAKFQAKDITAITMTWLGGAALSDILITASLCWYLVRLPEHKPTDLVIKYNHKQRKNKTGFKHSDMVIDRIIRVTAQTGLVTAIVAVINICLFLSDPTATYLIVNTPLCKLYSNSLMSSLNSRGGWKFSQGSISTSRMGDGDISFQAQSTSHLRPFDTTASANDPRGFSISRTKPEVFVHVESHEMQDSVLPKKKQPSVIPNDHEPEGDLSSFEEGRDSKYSGILHRV</sequence>
<feature type="transmembrane region" description="Helical" evidence="2">
    <location>
        <begin position="12"/>
        <end position="35"/>
    </location>
</feature>
<evidence type="ECO:0000259" key="3">
    <source>
        <dbReference type="Pfam" id="PF20152"/>
    </source>
</evidence>
<feature type="domain" description="DUF6534" evidence="3">
    <location>
        <begin position="166"/>
        <end position="269"/>
    </location>
</feature>
<proteinExistence type="predicted"/>
<dbReference type="Proteomes" id="UP001213000">
    <property type="component" value="Unassembled WGS sequence"/>
</dbReference>
<reference evidence="4" key="1">
    <citation type="submission" date="2022-07" db="EMBL/GenBank/DDBJ databases">
        <title>Genome Sequence of Leucocoprinus birnbaumii.</title>
        <authorList>
            <person name="Buettner E."/>
        </authorList>
    </citation>
    <scope>NUCLEOTIDE SEQUENCE</scope>
    <source>
        <strain evidence="4">VT141</strain>
    </source>
</reference>
<name>A0AAD5YQQ2_9AGAR</name>
<evidence type="ECO:0000313" key="5">
    <source>
        <dbReference type="Proteomes" id="UP001213000"/>
    </source>
</evidence>
<dbReference type="Pfam" id="PF20152">
    <property type="entry name" value="DUF6534"/>
    <property type="match status" value="1"/>
</dbReference>
<evidence type="ECO:0000256" key="2">
    <source>
        <dbReference type="SAM" id="Phobius"/>
    </source>
</evidence>
<organism evidence="4 5">
    <name type="scientific">Leucocoprinus birnbaumii</name>
    <dbReference type="NCBI Taxonomy" id="56174"/>
    <lineage>
        <taxon>Eukaryota</taxon>
        <taxon>Fungi</taxon>
        <taxon>Dikarya</taxon>
        <taxon>Basidiomycota</taxon>
        <taxon>Agaricomycotina</taxon>
        <taxon>Agaricomycetes</taxon>
        <taxon>Agaricomycetidae</taxon>
        <taxon>Agaricales</taxon>
        <taxon>Agaricineae</taxon>
        <taxon>Agaricaceae</taxon>
        <taxon>Leucocoprinus</taxon>
    </lineage>
</organism>
<evidence type="ECO:0000256" key="1">
    <source>
        <dbReference type="SAM" id="MobiDB-lite"/>
    </source>
</evidence>
<protein>
    <recommendedName>
        <fullName evidence="3">DUF6534 domain-containing protein</fullName>
    </recommendedName>
</protein>
<feature type="transmembrane region" description="Helical" evidence="2">
    <location>
        <begin position="117"/>
        <end position="135"/>
    </location>
</feature>
<gene>
    <name evidence="4" type="ORF">NP233_g6680</name>
</gene>
<accession>A0AAD5YQQ2</accession>
<feature type="transmembrane region" description="Helical" evidence="2">
    <location>
        <begin position="217"/>
        <end position="241"/>
    </location>
</feature>
<keyword evidence="2" id="KW-0472">Membrane</keyword>
<dbReference type="InterPro" id="IPR045339">
    <property type="entry name" value="DUF6534"/>
</dbReference>
<dbReference type="PANTHER" id="PTHR40465">
    <property type="entry name" value="CHROMOSOME 1, WHOLE GENOME SHOTGUN SEQUENCE"/>
    <property type="match status" value="1"/>
</dbReference>
<feature type="transmembrane region" description="Helical" evidence="2">
    <location>
        <begin position="47"/>
        <end position="66"/>
    </location>
</feature>
<dbReference type="PANTHER" id="PTHR40465:SF1">
    <property type="entry name" value="DUF6534 DOMAIN-CONTAINING PROTEIN"/>
    <property type="match status" value="1"/>
</dbReference>
<dbReference type="EMBL" id="JANIEX010000448">
    <property type="protein sequence ID" value="KAJ3566939.1"/>
    <property type="molecule type" value="Genomic_DNA"/>
</dbReference>
<evidence type="ECO:0000313" key="4">
    <source>
        <dbReference type="EMBL" id="KAJ3566939.1"/>
    </source>
</evidence>
<feature type="transmembrane region" description="Helical" evidence="2">
    <location>
        <begin position="86"/>
        <end position="105"/>
    </location>
</feature>
<keyword evidence="2" id="KW-0812">Transmembrane</keyword>
<feature type="transmembrane region" description="Helical" evidence="2">
    <location>
        <begin position="155"/>
        <end position="182"/>
    </location>
</feature>
<dbReference type="AlphaFoldDB" id="A0AAD5YQQ2"/>
<keyword evidence="2" id="KW-1133">Transmembrane helix</keyword>
<comment type="caution">
    <text evidence="4">The sequence shown here is derived from an EMBL/GenBank/DDBJ whole genome shotgun (WGS) entry which is preliminary data.</text>
</comment>